<dbReference type="InterPro" id="IPR012338">
    <property type="entry name" value="Beta-lactam/transpept-like"/>
</dbReference>
<dbReference type="InterPro" id="IPR050226">
    <property type="entry name" value="NagZ_Beta-hexosaminidase"/>
</dbReference>
<reference evidence="8" key="1">
    <citation type="submission" date="2019-03" db="EMBL/GenBank/DDBJ databases">
        <title>Single cell metagenomics reveals metabolic interactions within the superorganism composed of flagellate Streblomastix strix and complex community of Bacteroidetes bacteria on its surface.</title>
        <authorList>
            <person name="Treitli S.C."/>
            <person name="Kolisko M."/>
            <person name="Husnik F."/>
            <person name="Keeling P."/>
            <person name="Hampl V."/>
        </authorList>
    </citation>
    <scope>NUCLEOTIDE SEQUENCE</scope>
    <source>
        <strain evidence="8">STM</strain>
    </source>
</reference>
<dbReference type="InterPro" id="IPR036962">
    <property type="entry name" value="Glyco_hydro_3_N_sf"/>
</dbReference>
<evidence type="ECO:0000313" key="8">
    <source>
        <dbReference type="EMBL" id="KAA6339968.1"/>
    </source>
</evidence>
<evidence type="ECO:0000259" key="7">
    <source>
        <dbReference type="Pfam" id="PF00933"/>
    </source>
</evidence>
<dbReference type="Gene3D" id="3.20.20.300">
    <property type="entry name" value="Glycoside hydrolase, family 3, N-terminal domain"/>
    <property type="match status" value="1"/>
</dbReference>
<evidence type="ECO:0000256" key="3">
    <source>
        <dbReference type="ARBA" id="ARBA00012663"/>
    </source>
</evidence>
<comment type="caution">
    <text evidence="8">The sequence shown here is derived from an EMBL/GenBank/DDBJ whole genome shotgun (WGS) entry which is preliminary data.</text>
</comment>
<dbReference type="EMBL" id="SNRY01000494">
    <property type="protein sequence ID" value="KAA6339968.1"/>
    <property type="molecule type" value="Genomic_DNA"/>
</dbReference>
<evidence type="ECO:0000256" key="4">
    <source>
        <dbReference type="ARBA" id="ARBA00022801"/>
    </source>
</evidence>
<accession>A0A5J4S2J1</accession>
<dbReference type="GO" id="GO:0005975">
    <property type="term" value="P:carbohydrate metabolic process"/>
    <property type="evidence" value="ECO:0007669"/>
    <property type="project" value="InterPro"/>
</dbReference>
<protein>
    <recommendedName>
        <fullName evidence="3">beta-N-acetylhexosaminidase</fullName>
        <ecNumber evidence="3">3.2.1.52</ecNumber>
    </recommendedName>
</protein>
<dbReference type="PANTHER" id="PTHR30480:SF13">
    <property type="entry name" value="BETA-HEXOSAMINIDASE"/>
    <property type="match status" value="1"/>
</dbReference>
<dbReference type="AlphaFoldDB" id="A0A5J4S2J1"/>
<keyword evidence="5 8" id="KW-0326">Glycosidase</keyword>
<dbReference type="Pfam" id="PF00933">
    <property type="entry name" value="Glyco_hydro_3"/>
    <property type="match status" value="1"/>
</dbReference>
<dbReference type="InterPro" id="IPR001466">
    <property type="entry name" value="Beta-lactam-related"/>
</dbReference>
<feature type="domain" description="Glycoside hydrolase family 3 N-terminal" evidence="7">
    <location>
        <begin position="48"/>
        <end position="360"/>
    </location>
</feature>
<dbReference type="SUPFAM" id="SSF56601">
    <property type="entry name" value="beta-lactamase/transpeptidase-like"/>
    <property type="match status" value="1"/>
</dbReference>
<dbReference type="SUPFAM" id="SSF51445">
    <property type="entry name" value="(Trans)glycosidases"/>
    <property type="match status" value="1"/>
</dbReference>
<dbReference type="Gene3D" id="3.40.710.10">
    <property type="entry name" value="DD-peptidase/beta-lactamase superfamily"/>
    <property type="match status" value="1"/>
</dbReference>
<gene>
    <name evidence="8" type="ORF">EZS27_012134</name>
</gene>
<dbReference type="Pfam" id="PF00144">
    <property type="entry name" value="Beta-lactamase"/>
    <property type="match status" value="1"/>
</dbReference>
<sequence>MRKRFFVLFTLIYCLSLKAQIEPLLLYKASYNENCRQWVDSLLNRMSLREKIGQLFIYTIAPVQTQSNVALLYKPIQVHQVGGLLFSGGELENQVQLTKQAQKISKVPLMITFDGEWGLSMRLRGTPVFPKNRILGCIQDDHLIYEYGKEVARQCREIGVHVNFAPVADVNTNPKNPVINVRSFGELPNMTADKALTYASGLESGGVLSVSKHFPGHGDTEVDSHEALPVLPFTRERLDSVELYPFRKVISAGLGAIMVGHLHVTAFDGDNNLPSSLSYNVVQRLLKDELAFKGLVFTDALVMKGVSSTPHVCLQALKAGNDIVLSPPDLEKEINGVLQGVDSGEISEEEITLKCRKVLTYKYALGIHNVSPVNITGLKERIDTPKTRRLIKQLNEAAVTVLCNKERILPFDASAGGNIAILNVGKKNKAMVFSNVVGKFVRSKCFQLSQDITEVEGKRLCDTLASYEHTIVCISENDLTHYRNFFNLFTSGLSVVYVFFTPEETILQIEQSVVSASSVVLGHSAEENVQRHVANILFGKALANGRLSISIGQSFKAEDGITISPRGNSYSVSAKSIIRNEYLARIDKIAKEGILEEAYPGCQIVILKDGETVYDKCFGTFTGRGKKVTPTAIYDVASLSKTAATLLAVMKLYDKGLFKLSDKLSDYVPFLKGTDKEDIIISDALFHQTGLPATIPYYRKAIDESSYTEPMFQKRYSAKYPVRVTPTIYAQKGLRLKREYLSHTPDENYSMPIANNLWLNKSFKEVVIQEIINTPLESRKYRYSCINFILLQQMVEQLSGMPLDKFLMREFYEPMGLKHTSFQPICYFAKKDIVPSTKDLFLRRTTLQGYVHDELAAFLGGVSGNAGLFSTARDIAWIHQMILDNGVFEGRRYLSEDTCRLFTTETSDMSHRGLGFNKPIVGDPKRNSCSELTPASVYGHTGFTGTCAWVDPKNNLVYVFLSNRLYPNSWVNKLSRLSIRERIQDVIYQSLQSF</sequence>
<evidence type="ECO:0000256" key="1">
    <source>
        <dbReference type="ARBA" id="ARBA00001231"/>
    </source>
</evidence>
<proteinExistence type="inferred from homology"/>
<evidence type="ECO:0000256" key="2">
    <source>
        <dbReference type="ARBA" id="ARBA00005336"/>
    </source>
</evidence>
<dbReference type="PANTHER" id="PTHR30480">
    <property type="entry name" value="BETA-HEXOSAMINIDASE-RELATED"/>
    <property type="match status" value="1"/>
</dbReference>
<comment type="similarity">
    <text evidence="2">Belongs to the glycosyl hydrolase 3 family.</text>
</comment>
<comment type="catalytic activity">
    <reaction evidence="1">
        <text>Hydrolysis of terminal non-reducing N-acetyl-D-hexosamine residues in N-acetyl-beta-D-hexosaminides.</text>
        <dbReference type="EC" id="3.2.1.52"/>
    </reaction>
</comment>
<evidence type="ECO:0000259" key="6">
    <source>
        <dbReference type="Pfam" id="PF00144"/>
    </source>
</evidence>
<dbReference type="GO" id="GO:0009254">
    <property type="term" value="P:peptidoglycan turnover"/>
    <property type="evidence" value="ECO:0007669"/>
    <property type="project" value="TreeGrafter"/>
</dbReference>
<keyword evidence="4 8" id="KW-0378">Hydrolase</keyword>
<dbReference type="InterPro" id="IPR001764">
    <property type="entry name" value="Glyco_hydro_3_N"/>
</dbReference>
<dbReference type="InterPro" id="IPR017853">
    <property type="entry name" value="GH"/>
</dbReference>
<feature type="domain" description="Beta-lactamase-related" evidence="6">
    <location>
        <begin position="589"/>
        <end position="969"/>
    </location>
</feature>
<dbReference type="EC" id="3.2.1.52" evidence="3"/>
<dbReference type="GO" id="GO:0004563">
    <property type="term" value="F:beta-N-acetylhexosaminidase activity"/>
    <property type="evidence" value="ECO:0007669"/>
    <property type="project" value="UniProtKB-EC"/>
</dbReference>
<organism evidence="8">
    <name type="scientific">termite gut metagenome</name>
    <dbReference type="NCBI Taxonomy" id="433724"/>
    <lineage>
        <taxon>unclassified sequences</taxon>
        <taxon>metagenomes</taxon>
        <taxon>organismal metagenomes</taxon>
    </lineage>
</organism>
<name>A0A5J4S2J1_9ZZZZ</name>
<evidence type="ECO:0000256" key="5">
    <source>
        <dbReference type="ARBA" id="ARBA00023295"/>
    </source>
</evidence>